<comment type="caution">
    <text evidence="1">The sequence shown here is derived from an EMBL/GenBank/DDBJ whole genome shotgun (WGS) entry which is preliminary data.</text>
</comment>
<gene>
    <name evidence="1" type="ORF">E3U43_013810</name>
</gene>
<accession>A0ACD3RB11</accession>
<organism evidence="1 2">
    <name type="scientific">Larimichthys crocea</name>
    <name type="common">Large yellow croaker</name>
    <name type="synonym">Pseudosciaena crocea</name>
    <dbReference type="NCBI Taxonomy" id="215358"/>
    <lineage>
        <taxon>Eukaryota</taxon>
        <taxon>Metazoa</taxon>
        <taxon>Chordata</taxon>
        <taxon>Craniata</taxon>
        <taxon>Vertebrata</taxon>
        <taxon>Euteleostomi</taxon>
        <taxon>Actinopterygii</taxon>
        <taxon>Neopterygii</taxon>
        <taxon>Teleostei</taxon>
        <taxon>Neoteleostei</taxon>
        <taxon>Acanthomorphata</taxon>
        <taxon>Eupercaria</taxon>
        <taxon>Sciaenidae</taxon>
        <taxon>Larimichthys</taxon>
    </lineage>
</organism>
<evidence type="ECO:0000313" key="1">
    <source>
        <dbReference type="EMBL" id="TMS16517.1"/>
    </source>
</evidence>
<reference evidence="1" key="1">
    <citation type="submission" date="2018-11" db="EMBL/GenBank/DDBJ databases">
        <title>The sequence and de novo assembly of Larimichthys crocea genome using PacBio and Hi-C technologies.</title>
        <authorList>
            <person name="Xu P."/>
            <person name="Chen B."/>
            <person name="Zhou Z."/>
            <person name="Ke Q."/>
            <person name="Wu Y."/>
            <person name="Bai H."/>
            <person name="Pu F."/>
        </authorList>
    </citation>
    <scope>NUCLEOTIDE SEQUENCE</scope>
    <source>
        <tissue evidence="1">Muscle</tissue>
    </source>
</reference>
<dbReference type="EMBL" id="CM011681">
    <property type="protein sequence ID" value="TMS16517.1"/>
    <property type="molecule type" value="Genomic_DNA"/>
</dbReference>
<protein>
    <submittedName>
        <fullName evidence="1">Uncharacterized protein</fullName>
    </submittedName>
</protein>
<proteinExistence type="predicted"/>
<dbReference type="Proteomes" id="UP000793456">
    <property type="component" value="Chromosome VIII"/>
</dbReference>
<evidence type="ECO:0000313" key="2">
    <source>
        <dbReference type="Proteomes" id="UP000793456"/>
    </source>
</evidence>
<sequence length="115" mass="12750">MVVLLALAVLIYCRKRSSEPKEPRMETEYASVTETNRVYEDIREVGGNTAMELSSAHTYTRSQNTADNSSKLTYSELNFSNRTAGSSNSAIRGDRDNVVYSVPRVEANAVYSTVS</sequence>
<name>A0ACD3RB11_LARCR</name>
<keyword evidence="2" id="KW-1185">Reference proteome</keyword>